<dbReference type="Pfam" id="PF13385">
    <property type="entry name" value="Laminin_G_3"/>
    <property type="match status" value="1"/>
</dbReference>
<dbReference type="SUPFAM" id="SSF49899">
    <property type="entry name" value="Concanavalin A-like lectins/glucanases"/>
    <property type="match status" value="1"/>
</dbReference>
<evidence type="ECO:0008006" key="3">
    <source>
        <dbReference type="Google" id="ProtNLM"/>
    </source>
</evidence>
<reference evidence="2" key="1">
    <citation type="journal article" date="2020" name="Nature">
        <title>Giant virus diversity and host interactions through global metagenomics.</title>
        <authorList>
            <person name="Schulz F."/>
            <person name="Roux S."/>
            <person name="Paez-Espino D."/>
            <person name="Jungbluth S."/>
            <person name="Walsh D.A."/>
            <person name="Denef V.J."/>
            <person name="McMahon K.D."/>
            <person name="Konstantinidis K.T."/>
            <person name="Eloe-Fadrosh E.A."/>
            <person name="Kyrpides N.C."/>
            <person name="Woyke T."/>
        </authorList>
    </citation>
    <scope>NUCLEOTIDE SEQUENCE</scope>
    <source>
        <strain evidence="2">GVMAG-M-3300023184-121</strain>
    </source>
</reference>
<accession>A0A6C0HJK1</accession>
<feature type="transmembrane region" description="Helical" evidence="1">
    <location>
        <begin position="31"/>
        <end position="55"/>
    </location>
</feature>
<evidence type="ECO:0000313" key="2">
    <source>
        <dbReference type="EMBL" id="QHT80782.1"/>
    </source>
</evidence>
<name>A0A6C0HJK1_9ZZZZ</name>
<keyword evidence="1" id="KW-0472">Membrane</keyword>
<dbReference type="AlphaFoldDB" id="A0A6C0HJK1"/>
<evidence type="ECO:0000256" key="1">
    <source>
        <dbReference type="SAM" id="Phobius"/>
    </source>
</evidence>
<protein>
    <recommendedName>
        <fullName evidence="3">LamG-like jellyroll fold domain-containing protein</fullName>
    </recommendedName>
</protein>
<dbReference type="EMBL" id="MN739974">
    <property type="protein sequence ID" value="QHT80782.1"/>
    <property type="molecule type" value="Genomic_DNA"/>
</dbReference>
<keyword evidence="1" id="KW-0812">Transmembrane</keyword>
<proteinExistence type="predicted"/>
<dbReference type="Gene3D" id="2.60.120.200">
    <property type="match status" value="1"/>
</dbReference>
<organism evidence="2">
    <name type="scientific">viral metagenome</name>
    <dbReference type="NCBI Taxonomy" id="1070528"/>
    <lineage>
        <taxon>unclassified sequences</taxon>
        <taxon>metagenomes</taxon>
        <taxon>organismal metagenomes</taxon>
    </lineage>
</organism>
<dbReference type="InterPro" id="IPR013320">
    <property type="entry name" value="ConA-like_dom_sf"/>
</dbReference>
<keyword evidence="1" id="KW-1133">Transmembrane helix</keyword>
<sequence length="295" mass="33580">MFGIGQTSQPNSRNSSNSINAMGMVSKYGDLGKMMLCAVLALAVYVVFVFVELIYQYIKRLSINRTELMPNTYVMDSKSITVQQNPRIANSKPVHLSENERSGIEFSYAFYLNVSSSAFTQYDGLFHIFHKGYPSMFPLMGPGVFMHSNKNTMRVYMNTHKTWNHYVDIDNFPVGKWVHVVIACTQDAMHIYINGNLSKKVSFEGYTPYQNYQDIICFSKAQKTFTHDKVPSTDDSGLTIRGECKGLLSRLLYFNYALSYSEITTLMNEGPSTNMDDSAMSEVPPYLADNWWTNQ</sequence>